<feature type="transmembrane region" description="Helical" evidence="8">
    <location>
        <begin position="377"/>
        <end position="395"/>
    </location>
</feature>
<feature type="transmembrane region" description="Helical" evidence="8">
    <location>
        <begin position="1047"/>
        <end position="1070"/>
    </location>
</feature>
<feature type="transmembrane region" description="Helical" evidence="8">
    <location>
        <begin position="30"/>
        <end position="49"/>
    </location>
</feature>
<comment type="caution">
    <text evidence="10">The sequence shown here is derived from an EMBL/GenBank/DDBJ whole genome shotgun (WGS) entry which is preliminary data.</text>
</comment>
<feature type="transmembrane region" description="Helical" evidence="8">
    <location>
        <begin position="693"/>
        <end position="714"/>
    </location>
</feature>
<feature type="transmembrane region" description="Helical" evidence="8">
    <location>
        <begin position="1311"/>
        <end position="1335"/>
    </location>
</feature>
<dbReference type="PANTHER" id="PTHR48017">
    <property type="entry name" value="OS05G0424000 PROTEIN-RELATED"/>
    <property type="match status" value="1"/>
</dbReference>
<feature type="transmembrane region" description="Helical" evidence="8">
    <location>
        <begin position="297"/>
        <end position="317"/>
    </location>
</feature>
<dbReference type="InterPro" id="IPR013057">
    <property type="entry name" value="AA_transpt_TM"/>
</dbReference>
<comment type="subcellular location">
    <subcellularLocation>
        <location evidence="1">Membrane</location>
    </subcellularLocation>
</comment>
<feature type="transmembrane region" description="Helical" evidence="8">
    <location>
        <begin position="1277"/>
        <end position="1299"/>
    </location>
</feature>
<organism evidence="10 11">
    <name type="scientific">Auxenochlorella protothecoides</name>
    <name type="common">Green microalga</name>
    <name type="synonym">Chlorella protothecoides</name>
    <dbReference type="NCBI Taxonomy" id="3075"/>
    <lineage>
        <taxon>Eukaryota</taxon>
        <taxon>Viridiplantae</taxon>
        <taxon>Chlorophyta</taxon>
        <taxon>core chlorophytes</taxon>
        <taxon>Trebouxiophyceae</taxon>
        <taxon>Chlorellales</taxon>
        <taxon>Chlorellaceae</taxon>
        <taxon>Auxenochlorella</taxon>
    </lineage>
</organism>
<gene>
    <name evidence="10" type="ORF">APUTEX25_001863</name>
</gene>
<proteinExistence type="predicted"/>
<evidence type="ECO:0000313" key="10">
    <source>
        <dbReference type="EMBL" id="RMZ57663.1"/>
    </source>
</evidence>
<evidence type="ECO:0000256" key="7">
    <source>
        <dbReference type="SAM" id="MobiDB-lite"/>
    </source>
</evidence>
<evidence type="ECO:0000256" key="3">
    <source>
        <dbReference type="ARBA" id="ARBA00022692"/>
    </source>
</evidence>
<dbReference type="Pfam" id="PF01490">
    <property type="entry name" value="Aa_trans"/>
    <property type="match status" value="3"/>
</dbReference>
<feature type="non-terminal residue" evidence="10">
    <location>
        <position position="1"/>
    </location>
</feature>
<feature type="transmembrane region" description="Helical" evidence="8">
    <location>
        <begin position="257"/>
        <end position="277"/>
    </location>
</feature>
<keyword evidence="2" id="KW-0813">Transport</keyword>
<reference evidence="11" key="1">
    <citation type="journal article" date="2018" name="Algal Res.">
        <title>Characterization of plant carbon substrate utilization by Auxenochlorella protothecoides.</title>
        <authorList>
            <person name="Vogler B.W."/>
            <person name="Starkenburg S.R."/>
            <person name="Sudasinghe N."/>
            <person name="Schambach J.Y."/>
            <person name="Rollin J.A."/>
            <person name="Pattathil S."/>
            <person name="Barry A.N."/>
        </authorList>
    </citation>
    <scope>NUCLEOTIDE SEQUENCE [LARGE SCALE GENOMIC DNA]</scope>
    <source>
        <strain evidence="11">UTEX 25</strain>
    </source>
</reference>
<dbReference type="EMBL" id="QOKY01000126">
    <property type="protein sequence ID" value="RMZ57663.1"/>
    <property type="molecule type" value="Genomic_DNA"/>
</dbReference>
<dbReference type="GO" id="GO:0006865">
    <property type="term" value="P:amino acid transport"/>
    <property type="evidence" value="ECO:0007669"/>
    <property type="project" value="UniProtKB-KW"/>
</dbReference>
<evidence type="ECO:0000256" key="4">
    <source>
        <dbReference type="ARBA" id="ARBA00022970"/>
    </source>
</evidence>
<feature type="transmembrane region" description="Helical" evidence="8">
    <location>
        <begin position="840"/>
        <end position="860"/>
    </location>
</feature>
<feature type="transmembrane region" description="Helical" evidence="8">
    <location>
        <begin position="1194"/>
        <end position="1212"/>
    </location>
</feature>
<evidence type="ECO:0000256" key="8">
    <source>
        <dbReference type="SAM" id="Phobius"/>
    </source>
</evidence>
<feature type="transmembrane region" description="Helical" evidence="8">
    <location>
        <begin position="1254"/>
        <end position="1271"/>
    </location>
</feature>
<accession>A0A3M7L4L0</accession>
<keyword evidence="5 8" id="KW-1133">Transmembrane helix</keyword>
<feature type="transmembrane region" description="Helical" evidence="8">
    <location>
        <begin position="612"/>
        <end position="632"/>
    </location>
</feature>
<feature type="transmembrane region" description="Helical" evidence="8">
    <location>
        <begin position="490"/>
        <end position="515"/>
    </location>
</feature>
<name>A0A3M7L4L0_AUXPR</name>
<feature type="transmembrane region" description="Helical" evidence="8">
    <location>
        <begin position="927"/>
        <end position="949"/>
    </location>
</feature>
<feature type="transmembrane region" description="Helical" evidence="8">
    <location>
        <begin position="780"/>
        <end position="801"/>
    </location>
</feature>
<dbReference type="Proteomes" id="UP000279271">
    <property type="component" value="Unassembled WGS sequence"/>
</dbReference>
<protein>
    <recommendedName>
        <fullName evidence="9">Amino acid transporter transmembrane domain-containing protein</fullName>
    </recommendedName>
</protein>
<feature type="domain" description="Amino acid transporter transmembrane" evidence="9">
    <location>
        <begin position="891"/>
        <end position="1333"/>
    </location>
</feature>
<feature type="transmembrane region" description="Helical" evidence="8">
    <location>
        <begin position="734"/>
        <end position="759"/>
    </location>
</feature>
<feature type="domain" description="Amino acid transporter transmembrane" evidence="9">
    <location>
        <begin position="28"/>
        <end position="425"/>
    </location>
</feature>
<keyword evidence="4" id="KW-0029">Amino-acid transport</keyword>
<evidence type="ECO:0000313" key="11">
    <source>
        <dbReference type="Proteomes" id="UP000279271"/>
    </source>
</evidence>
<feature type="transmembrane region" description="Helical" evidence="8">
    <location>
        <begin position="55"/>
        <end position="81"/>
    </location>
</feature>
<evidence type="ECO:0000256" key="2">
    <source>
        <dbReference type="ARBA" id="ARBA00022448"/>
    </source>
</evidence>
<feature type="transmembrane region" description="Helical" evidence="8">
    <location>
        <begin position="407"/>
        <end position="428"/>
    </location>
</feature>
<feature type="transmembrane region" description="Helical" evidence="8">
    <location>
        <begin position="177"/>
        <end position="197"/>
    </location>
</feature>
<feature type="transmembrane region" description="Helical" evidence="8">
    <location>
        <begin position="108"/>
        <end position="127"/>
    </location>
</feature>
<feature type="transmembrane region" description="Helical" evidence="8">
    <location>
        <begin position="1153"/>
        <end position="1174"/>
    </location>
</feature>
<feature type="transmembrane region" description="Helical" evidence="8">
    <location>
        <begin position="897"/>
        <end position="920"/>
    </location>
</feature>
<feature type="transmembrane region" description="Helical" evidence="8">
    <location>
        <begin position="352"/>
        <end position="371"/>
    </location>
</feature>
<dbReference type="GO" id="GO:0016020">
    <property type="term" value="C:membrane"/>
    <property type="evidence" value="ECO:0007669"/>
    <property type="project" value="UniProtKB-SubCell"/>
</dbReference>
<sequence length="1341" mass="140332">AVTETDDLEQGSLGKESPNPILHRERHGTLFTTCAHIITAMIGAGVLGLPNAVSWLGWIAGLALISIFYATTILSSNLLAATVESQGVKHMTYRGLVLHILGPRASKVLWGFQCTLLFLAGIAYTIAAGEAGRALLVAVGHYGVDQSVWPIIVTFGGMQIVLSQFPNLDATWISSAVGAATSIGYSIIALGLCAAKASNHLGTIQGNTEVNSVNKLFNVLNALGGVAFAYNFAPVLVEIQDTIRIPPSSEKTMKKAINISITIAYVFYMAIAITGYLAFGNGVAGSILSQPDVGPVWVIVLANALVFIHMLSAVQLFTQPLFAAIEHGVARCWPASPIATSPRITKLVWRSLYIAFITFISALIPFFSQIIGLVGAVIYWPTAILFPVFVWLAVFPPRLSVHIGLQTLNAAMLIVALLAIVGSLRSIINNADTYGVFQSSRDLELASKDHGDATKVLVIERHGTVFTSFMHIVTAIMGAGVLGLPNALSWLGWVGGLALMTTFYGVTLYCAHLLIETVDVKGRKARTYREATENILGPLAGKLLAGLQLSTLILVSLAYFITAGTSGRAALVAVGHYGVDPALWPVILAFCGMQLFLAQMPNLDSTWISSTVGATMSIGYSIIALGLCLAQAGHRQGTLGGNSDVTTAAKVFGVMNATGQVAFALNFAAILVEVQDTLREPPAADVAMKRATGLAITFVFLFYMAVAISGYLAFGDTVAGSVLAEPAIGPVWVIVLGNIMVFIHMLCAVQLLSQPVYAAMESALAQRSRRARASPLAVRIVWRSLYTLLLTFVACLVPFFADVVGLVGALFYWPTVVVFPVVMWLAVYPAPWVKRWAMQGLNAGVLVVCLVAAVGAMSSIQPLLAGPGGGDVEDGSLQPLQPKSEPDSHRHGTALTASAHIVTAVIGAGVLALPHSIAWLGWLGGPALLALFYLLTWLNAALLAAAAAAGSTRHASYADLVGAALGPGPRAAVAALQIGINGLASVAYTIAAAACARAVRTSLACHGVSAGAGAANCGDQAALWREIAAFGAAQLAASQLPSLDDAAWSSAVGAATSLVYSLAALGLSLLHGERPVREKREGPCKPLGLDATERRGTSTGIPAATAEEKTLGALSALGGIAFALAFPTVLVEVQATIREVPGGRRAGAAMQRAIAGSLLVSFLLYMGVGVAGYAAFGNEVPDNVLAIPHIGPTWVLVVANCAVYSQPAFAALERALLPARDPLGATKAGQALVVSETHPVVTPDHSEPAWPARLVLRSAYVVLATALAALLPCFSQILGLIGALLFWPAGVYFPITLYLQVTGRRGWQRCVLLTLTILLFFVSLAVAGAAVHGLVLEVLRK</sequence>
<evidence type="ECO:0000256" key="1">
    <source>
        <dbReference type="ARBA" id="ARBA00004370"/>
    </source>
</evidence>
<feature type="transmembrane region" description="Helical" evidence="8">
    <location>
        <begin position="536"/>
        <end position="562"/>
    </location>
</feature>
<keyword evidence="6 8" id="KW-0472">Membrane</keyword>
<evidence type="ECO:0000256" key="6">
    <source>
        <dbReference type="ARBA" id="ARBA00023136"/>
    </source>
</evidence>
<feature type="domain" description="Amino acid transporter transmembrane" evidence="9">
    <location>
        <begin position="462"/>
        <end position="856"/>
    </location>
</feature>
<evidence type="ECO:0000256" key="5">
    <source>
        <dbReference type="ARBA" id="ARBA00022989"/>
    </source>
</evidence>
<evidence type="ECO:0000259" key="9">
    <source>
        <dbReference type="Pfam" id="PF01490"/>
    </source>
</evidence>
<feature type="region of interest" description="Disordered" evidence="7">
    <location>
        <begin position="1"/>
        <end position="20"/>
    </location>
</feature>
<keyword evidence="3 8" id="KW-0812">Transmembrane</keyword>
<feature type="transmembrane region" description="Helical" evidence="8">
    <location>
        <begin position="807"/>
        <end position="828"/>
    </location>
</feature>